<evidence type="ECO:0000313" key="3">
    <source>
        <dbReference type="EMBL" id="MCS0630101.1"/>
    </source>
</evidence>
<dbReference type="Gene3D" id="2.60.120.200">
    <property type="match status" value="1"/>
</dbReference>
<dbReference type="Pfam" id="PF19763">
    <property type="entry name" value="DUF6250"/>
    <property type="match status" value="1"/>
</dbReference>
<accession>A0ABT2BY86</accession>
<dbReference type="RefSeq" id="WP_259449221.1">
    <property type="nucleotide sequence ID" value="NZ_CP119520.1"/>
</dbReference>
<comment type="caution">
    <text evidence="3">The sequence shown here is derived from an EMBL/GenBank/DDBJ whole genome shotgun (WGS) entry which is preliminary data.</text>
</comment>
<feature type="chain" id="PRO_5046821017" evidence="1">
    <location>
        <begin position="18"/>
        <end position="227"/>
    </location>
</feature>
<sequence length="227" mass="25796">MRLLPLLLIALAGAAQADECTAWGRPGAVLFQDDFSGPQTGWVVEYARKPGNVVENRDGRLLMDVDGGATVWLDRPLTGNVQISFMRRVIVDGGKNDRLSDLNVFWMARDPKRADLFTRSGKFEDYDDLTLYYVGIGGNRNTTTRLRRYGDGVRALIAEYTDGAHLLAPNRDYRIEVAVYEGCTRVRVDGNTWFTYRDPRPLRSGWFGLRTTWSRQTVDDLKIQRLD</sequence>
<proteinExistence type="predicted"/>
<evidence type="ECO:0000256" key="1">
    <source>
        <dbReference type="SAM" id="SignalP"/>
    </source>
</evidence>
<name>A0ABT2BY86_9BURK</name>
<protein>
    <submittedName>
        <fullName evidence="3">DUF6250 domain-containing protein</fullName>
    </submittedName>
</protein>
<feature type="domain" description="DUF6250" evidence="2">
    <location>
        <begin position="64"/>
        <end position="221"/>
    </location>
</feature>
<dbReference type="EMBL" id="JANUHC010000004">
    <property type="protein sequence ID" value="MCS0630101.1"/>
    <property type="molecule type" value="Genomic_DNA"/>
</dbReference>
<organism evidence="3 4">
    <name type="scientific">Telluria mixta</name>
    <dbReference type="NCBI Taxonomy" id="34071"/>
    <lineage>
        <taxon>Bacteria</taxon>
        <taxon>Pseudomonadati</taxon>
        <taxon>Pseudomonadota</taxon>
        <taxon>Betaproteobacteria</taxon>
        <taxon>Burkholderiales</taxon>
        <taxon>Oxalobacteraceae</taxon>
        <taxon>Telluria group</taxon>
        <taxon>Telluria</taxon>
    </lineage>
</organism>
<feature type="signal peptide" evidence="1">
    <location>
        <begin position="1"/>
        <end position="17"/>
    </location>
</feature>
<evidence type="ECO:0000259" key="2">
    <source>
        <dbReference type="Pfam" id="PF19763"/>
    </source>
</evidence>
<evidence type="ECO:0000313" key="4">
    <source>
        <dbReference type="Proteomes" id="UP001165263"/>
    </source>
</evidence>
<dbReference type="InterPro" id="IPR046217">
    <property type="entry name" value="DUF6250"/>
</dbReference>
<reference evidence="3" key="1">
    <citation type="submission" date="2022-08" db="EMBL/GenBank/DDBJ databases">
        <title>Reclassification of Massilia species as members of the genera Telluria, Duganella, Pseudoduganella, Mokoshia gen. nov. and Zemynaea gen. nov. using orthogonal and non-orthogonal genome-based approaches.</title>
        <authorList>
            <person name="Bowman J.P."/>
        </authorList>
    </citation>
    <scope>NUCLEOTIDE SEQUENCE</scope>
    <source>
        <strain evidence="3">LMG 11547</strain>
    </source>
</reference>
<dbReference type="Proteomes" id="UP001165263">
    <property type="component" value="Unassembled WGS sequence"/>
</dbReference>
<gene>
    <name evidence="3" type="ORF">NX786_12230</name>
</gene>
<keyword evidence="4" id="KW-1185">Reference proteome</keyword>
<keyword evidence="1" id="KW-0732">Signal</keyword>